<comment type="similarity">
    <text evidence="9">Belongs to the Bunyavirales RNA polymerase family.</text>
</comment>
<reference evidence="11" key="1">
    <citation type="journal article" date="2019" name="Sci. Rep.">
        <title>Identification and genetic characterization of a novel Orthobunyavirus species by a straightforward high-throughput sequencing-based approach.</title>
        <authorList>
            <person name="Shifman O."/>
            <person name="Cohen-Gihon I."/>
            <person name="Beth-Din A."/>
            <person name="Zvi A."/>
            <person name="Laskar O."/>
            <person name="Paran N."/>
            <person name="Epstein E."/>
            <person name="Stein D."/>
            <person name="Dorozko M."/>
            <person name="Wolf D."/>
            <person name="Yitzhaki S."/>
            <person name="Shapira S.C."/>
            <person name="Melamed S."/>
            <person name="Israeli O."/>
        </authorList>
    </citation>
    <scope>NUCLEOTIDE SEQUENCE</scope>
    <source>
        <strain evidence="11">H234A</strain>
    </source>
</reference>
<name>A0A481U7T3_9VIRU</name>
<dbReference type="EC" id="2.7.7.48" evidence="1"/>
<sequence>MDQNQIRQFRARIRAVTEPTLARDILSDMYVARHNQFAIEFCNANSIEYRNDVSATEIFLAVYPEKDPIIARHIKYTPDNFVFNNGRLYIIDFKVSTDNQTSNEAFQKYTNAFSELFTDIDMEVVIIRSNPIDMTLSINNCDFRNTYSAIPEGLNYNWFFDLRRFLLDKFRDNDEFQDMIDHGDFTLTAPWTDEDTPELYSHPIFVEFIDSLDKKYEDLFYRSLNFDAYSSRHDRWNSNLVYIKDKTQDEYQLYIKNQAKLIFEQSEYPKPSADEINNGWELMTERIKSERELINEPSKAKPSVHMIWSPPDNKPNTNIDKILFLSKELQSIKSTEQYSENFRALGILFDFSSNINRYIEFVEMLKFKARQEAKQVSNRKIEPLKIKECTVLWEQQFKYEILDNDKMSRSNFYKNFLGIGKHKNFKNRSEDDLELDKPKILDFNDSNIIFHAKLAYKKTKVLLYQDNNLKKIGAFLDEYMDKIIDSDQNMGNFITKLSKTNFWSAVNDFSVLMKNMLAVSQYNKFNSFRVVTCANNNLFGIVFPSSNIQTKKATIIFITICFHKDESNVFDYGAKYATFKTSNGYLTVSKGIRLDKERCQRIISSPGLFLLTSLLLYSGNDTLCDSDIMAFSFMTSLSITKSLLSLTEPSRFMIMNSLAISSNVKEYIQEKFSPYTKTLFSVYMCNLIKNGCIQANKQREKINMRNIFLTDNEITQKGVEENRDLESIWFPGRVNLKEYINQVYLPFYFNSKGLHEKHHVMIDLAKTVLEIEEDQRINIPKIWSESPEKQTVNLPVLLHSLAKNLINDTSRHKHLRHRVESRNNFKRSITTISTFTSSKSCIKIGDFSAEKEKQAKKRVKNYEKMKTKHRIANPILENDFLEECVNHADYTDLKRCIPEFIDCKSTKVFDELYIKIKNQEIKENTITEIMKVMKNHKQFYFAFFNKGQKTAKDREIFVGEYEAKMCLYCIERIAKERCKLNPEEMISEPGDSKLKKLEQKAEDELRFIIENSDTISDPIELEKALQSKRSITKLEINADMSKWSAQDVLYKYFWLFALDPILYPAEKKRIIFFLCNYMLKKLILPDELMLNILDQRRLRPDDIIYRMTNGFQTNAVSIKRNWLQGNLNYTSSYLHSCSMDVFRDINHKISELLEGKVLVNNFVHSDDNQTSITMIQDKVPKDNIIASEITIFQNVCLSFGNQPNMKKTYITNCIKEFVSLFSIQGEPFSIYGRFILTCVGDCAYIGPYEDLSSRISSTQSAIKHGCPPSIAWASIALNSWMTYNTYNMLNNQSNDPGQLGITRSNLPLELGGIYKGDLSTLCLVGMDCQNITFLTGLLQKYSSLNLKRSNVLAQIAEVESWETNNLEFYEIFYIKFLRYLYLESSITNDDTMGETSDMRSRSILTPRKFTTSNSLNRLESYKDYQCIAKDQEMTEELYLYLLQNPELLVTKGENLKDFIKTIQYRYSSKKFKESLSIQNPVQLLIEQILFSNKPTIDYKNISEKFYTNEDLEDDEDFLIHGKLTIIQALKQLQNDLEMMTMSKEDIKIVLNFCIANDPLMISISNGILLRVKTIAQKRLGLTTNYMPEFRNLKLIHNSPAVVLRAYLHGLEIIDRDQDELRRDVMHLQDFIDKSHIKNEMEERILAYYNTHDDESNAFRIRETTRFLQVCYDYIKSTEHKVKLFILPTRTYTANDFIAAIIGNLQSDKEWYIIQFLKPLTGANYKGQIAKNPDFMHLIADECFRLMAHFADSFVTEYSRVDFLKQLITDFTYKCIPIKELYELIKRNEQRHKFLPIMYHMGDLNQNDISRFDALKSNERITWNDWQLSQKMNIGKIDLTITGYNKKIALYGQDNKLLEVILFIKKDSYDQIPNLSRKLLNSRHNLCLEKMQSIKVTDIREWYLCYQKIRRNQFDYVVLRGKQIQLRNDQIEMSYHRSKNYLIPIAYVGIGRFEDQEILSLDSLIKINSDRTSLSRIKMNEVDNAIVKRANIQKMAYFDGPEIVGSGINLTNLMKSKRLLTLDKNTLESINMLDLIEIFKCDEVNENITFNILSEEELIETETREIDAFPAFSVSFNVKSKGKLTYKSIIMKKIDQACNDFESAFDFFNEGFCSKKTLGIIKTIIGIINILETNEWSTKLSSAIHISLFRRGFDSKYHTARIPNQFYDKIIKNTTHSIVWGEIVEESLGLDANLDWLKLLKFVNALPKIVNPLWSDIFEHFKTKTKSLIMEKIKQSQVSELETFGEELADDDGLSINQL</sequence>
<evidence type="ECO:0000256" key="4">
    <source>
        <dbReference type="ARBA" id="ARBA00022801"/>
    </source>
</evidence>
<dbReference type="Proteomes" id="UP001158194">
    <property type="component" value="Genome"/>
</dbReference>
<evidence type="ECO:0000256" key="3">
    <source>
        <dbReference type="ARBA" id="ARBA00022679"/>
    </source>
</evidence>
<keyword evidence="3" id="KW-0808">Transferase</keyword>
<protein>
    <recommendedName>
        <fullName evidence="2">RNA-directed RNA polymerase L</fullName>
        <ecNumber evidence="1">2.7.7.48</ecNumber>
    </recommendedName>
    <alternativeName>
        <fullName evidence="6">Large structural protein</fullName>
    </alternativeName>
    <alternativeName>
        <fullName evidence="8">Replicase</fullName>
    </alternativeName>
    <alternativeName>
        <fullName evidence="7">Transcriptase</fullName>
    </alternativeName>
</protein>
<evidence type="ECO:0000256" key="2">
    <source>
        <dbReference type="ARBA" id="ARBA00018602"/>
    </source>
</evidence>
<evidence type="ECO:0000256" key="1">
    <source>
        <dbReference type="ARBA" id="ARBA00012494"/>
    </source>
</evidence>
<dbReference type="PROSITE" id="PS50525">
    <property type="entry name" value="RDRP_SSRNA_NEG_SEG"/>
    <property type="match status" value="1"/>
</dbReference>
<evidence type="ECO:0000256" key="9">
    <source>
        <dbReference type="ARBA" id="ARBA00034123"/>
    </source>
</evidence>
<dbReference type="InterPro" id="IPR007322">
    <property type="entry name" value="RNA_pol_bunyavir"/>
</dbReference>
<evidence type="ECO:0000259" key="10">
    <source>
        <dbReference type="PROSITE" id="PS50525"/>
    </source>
</evidence>
<dbReference type="Pfam" id="PF21561">
    <property type="entry name" value="L_thumb_ring_vir"/>
    <property type="match status" value="1"/>
</dbReference>
<dbReference type="Gene3D" id="3.40.91.60">
    <property type="match status" value="1"/>
</dbReference>
<dbReference type="Pfam" id="PF04196">
    <property type="entry name" value="Bunya_RdRp"/>
    <property type="match status" value="1"/>
</dbReference>
<dbReference type="GeneID" id="80554617"/>
<evidence type="ECO:0000256" key="6">
    <source>
        <dbReference type="ARBA" id="ARBA00030285"/>
    </source>
</evidence>
<evidence type="ECO:0000256" key="5">
    <source>
        <dbReference type="ARBA" id="ARBA00022842"/>
    </source>
</evidence>
<proteinExistence type="inferred from homology"/>
<dbReference type="GO" id="GO:0003968">
    <property type="term" value="F:RNA-directed RNA polymerase activity"/>
    <property type="evidence" value="ECO:0007669"/>
    <property type="project" value="UniProtKB-EC"/>
</dbReference>
<dbReference type="GO" id="GO:0039694">
    <property type="term" value="P:viral RNA genome replication"/>
    <property type="evidence" value="ECO:0007669"/>
    <property type="project" value="InterPro"/>
</dbReference>
<dbReference type="EMBL" id="MH018032">
    <property type="protein sequence ID" value="QBH98892.1"/>
    <property type="molecule type" value="Viral_cRNA"/>
</dbReference>
<dbReference type="InterPro" id="IPR048547">
    <property type="entry name" value="L_thumb_ring_bunyavir"/>
</dbReference>
<keyword evidence="4" id="KW-0378">Hydrolase</keyword>
<feature type="domain" description="RdRp catalytic" evidence="10">
    <location>
        <begin position="1021"/>
        <end position="1209"/>
    </location>
</feature>
<dbReference type="Pfam" id="PF15518">
    <property type="entry name" value="L_protein_N"/>
    <property type="match status" value="1"/>
</dbReference>
<evidence type="ECO:0000256" key="8">
    <source>
        <dbReference type="ARBA" id="ARBA00031012"/>
    </source>
</evidence>
<dbReference type="InterPro" id="IPR007099">
    <property type="entry name" value="RNA-dir_pol_NSvirus"/>
</dbReference>
<keyword evidence="12" id="KW-1185">Reference proteome</keyword>
<organism evidence="11 12">
    <name type="scientific">Ness Ziona virus</name>
    <dbReference type="NCBI Taxonomy" id="2544873"/>
    <lineage>
        <taxon>Viruses</taxon>
        <taxon>Riboviria</taxon>
        <taxon>Orthornavirae</taxon>
        <taxon>Negarnaviricota</taxon>
        <taxon>Polyploviricotina</taxon>
        <taxon>Bunyaviricetes</taxon>
        <taxon>Elliovirales</taxon>
        <taxon>Peribunyaviridae</taxon>
        <taxon>Orthobunyavirus</taxon>
        <taxon>Orthobunyavirus nesszionaense</taxon>
    </lineage>
</organism>
<dbReference type="RefSeq" id="YP_010840909.1">
    <property type="nucleotide sequence ID" value="NC_079117.1"/>
</dbReference>
<keyword evidence="5" id="KW-0460">Magnesium</keyword>
<dbReference type="InterPro" id="IPR029124">
    <property type="entry name" value="L_protein_N"/>
</dbReference>
<evidence type="ECO:0000313" key="12">
    <source>
        <dbReference type="Proteomes" id="UP001158194"/>
    </source>
</evidence>
<dbReference type="GO" id="GO:0006351">
    <property type="term" value="P:DNA-templated transcription"/>
    <property type="evidence" value="ECO:0007669"/>
    <property type="project" value="InterPro"/>
</dbReference>
<dbReference type="KEGG" id="vg:80554617"/>
<dbReference type="CDD" id="cd22349">
    <property type="entry name" value="PDDEXK_RNA_polymerase-like"/>
    <property type="match status" value="1"/>
</dbReference>
<accession>A0A481U7T3</accession>
<evidence type="ECO:0000256" key="7">
    <source>
        <dbReference type="ARBA" id="ARBA00030436"/>
    </source>
</evidence>
<evidence type="ECO:0000313" key="11">
    <source>
        <dbReference type="EMBL" id="QBH98892.1"/>
    </source>
</evidence>
<dbReference type="GO" id="GO:0016787">
    <property type="term" value="F:hydrolase activity"/>
    <property type="evidence" value="ECO:0007669"/>
    <property type="project" value="UniProtKB-KW"/>
</dbReference>